<dbReference type="SMART" id="SM00530">
    <property type="entry name" value="HTH_XRE"/>
    <property type="match status" value="1"/>
</dbReference>
<sequence length="118" mass="13346">MTEFYQGEIAMTGIFYDIGKMVKRKELKQKDIAEKLGISNTHISAILKGRCEPSKTLTMLAEIVFGGKPTEHPNKRIEAIVKTLEGMEPDTLQSALVCIEKEERLERLKKMEQGKHVA</sequence>
<accession>A0A7J4ZTP1</accession>
<dbReference type="EMBL" id="VZQZ01000002">
    <property type="protein sequence ID" value="KAB0666811.1"/>
    <property type="molecule type" value="Genomic_DNA"/>
</dbReference>
<feature type="domain" description="HTH cro/C1-type" evidence="1">
    <location>
        <begin position="23"/>
        <end position="72"/>
    </location>
</feature>
<dbReference type="Pfam" id="PF01381">
    <property type="entry name" value="HTH_3"/>
    <property type="match status" value="1"/>
</dbReference>
<evidence type="ECO:0000313" key="3">
    <source>
        <dbReference type="Proteomes" id="UP000420562"/>
    </source>
</evidence>
<protein>
    <submittedName>
        <fullName evidence="2">Helix-turn-helix transcriptional regulator</fullName>
    </submittedName>
</protein>
<evidence type="ECO:0000259" key="1">
    <source>
        <dbReference type="PROSITE" id="PS50943"/>
    </source>
</evidence>
<dbReference type="PROSITE" id="PS50943">
    <property type="entry name" value="HTH_CROC1"/>
    <property type="match status" value="1"/>
</dbReference>
<reference evidence="2 3" key="1">
    <citation type="submission" date="2019-09" db="EMBL/GenBank/DDBJ databases">
        <title>Geobacter sp. Red96, a novel strain isolated from paddy soil.</title>
        <authorList>
            <person name="Xu Z."/>
            <person name="Masuda Y."/>
            <person name="Itoh H."/>
            <person name="Senoo K."/>
        </authorList>
    </citation>
    <scope>NUCLEOTIDE SEQUENCE [LARGE SCALE GENOMIC DNA]</scope>
    <source>
        <strain evidence="2 3">Red96</strain>
    </source>
</reference>
<dbReference type="GO" id="GO:0003677">
    <property type="term" value="F:DNA binding"/>
    <property type="evidence" value="ECO:0007669"/>
    <property type="project" value="InterPro"/>
</dbReference>
<dbReference type="InterPro" id="IPR001387">
    <property type="entry name" value="Cro/C1-type_HTH"/>
</dbReference>
<dbReference type="Gene3D" id="1.10.260.40">
    <property type="entry name" value="lambda repressor-like DNA-binding domains"/>
    <property type="match status" value="1"/>
</dbReference>
<evidence type="ECO:0000313" key="2">
    <source>
        <dbReference type="EMBL" id="KAB0666811.1"/>
    </source>
</evidence>
<gene>
    <name evidence="2" type="ORF">F6V25_05190</name>
</gene>
<dbReference type="SUPFAM" id="SSF47413">
    <property type="entry name" value="lambda repressor-like DNA-binding domains"/>
    <property type="match status" value="1"/>
</dbReference>
<keyword evidence="3" id="KW-1185">Reference proteome</keyword>
<dbReference type="AlphaFoldDB" id="A0A7J4ZTP1"/>
<dbReference type="CDD" id="cd00093">
    <property type="entry name" value="HTH_XRE"/>
    <property type="match status" value="1"/>
</dbReference>
<comment type="caution">
    <text evidence="2">The sequence shown here is derived from an EMBL/GenBank/DDBJ whole genome shotgun (WGS) entry which is preliminary data.</text>
</comment>
<dbReference type="InterPro" id="IPR010982">
    <property type="entry name" value="Lambda_DNA-bd_dom_sf"/>
</dbReference>
<organism evidence="2 3">
    <name type="scientific">Oryzomonas japonica</name>
    <dbReference type="NCBI Taxonomy" id="2603858"/>
    <lineage>
        <taxon>Bacteria</taxon>
        <taxon>Pseudomonadati</taxon>
        <taxon>Thermodesulfobacteriota</taxon>
        <taxon>Desulfuromonadia</taxon>
        <taxon>Geobacterales</taxon>
        <taxon>Geobacteraceae</taxon>
        <taxon>Oryzomonas</taxon>
    </lineage>
</organism>
<dbReference type="Proteomes" id="UP000420562">
    <property type="component" value="Unassembled WGS sequence"/>
</dbReference>
<proteinExistence type="predicted"/>
<name>A0A7J4ZTP1_9BACT</name>